<reference evidence="3" key="1">
    <citation type="journal article" date="2020" name="Stud. Mycol.">
        <title>101 Dothideomycetes genomes: a test case for predicting lifestyles and emergence of pathogens.</title>
        <authorList>
            <person name="Haridas S."/>
            <person name="Albert R."/>
            <person name="Binder M."/>
            <person name="Bloem J."/>
            <person name="Labutti K."/>
            <person name="Salamov A."/>
            <person name="Andreopoulos B."/>
            <person name="Baker S."/>
            <person name="Barry K."/>
            <person name="Bills G."/>
            <person name="Bluhm B."/>
            <person name="Cannon C."/>
            <person name="Castanera R."/>
            <person name="Culley D."/>
            <person name="Daum C."/>
            <person name="Ezra D."/>
            <person name="Gonzalez J."/>
            <person name="Henrissat B."/>
            <person name="Kuo A."/>
            <person name="Liang C."/>
            <person name="Lipzen A."/>
            <person name="Lutzoni F."/>
            <person name="Magnuson J."/>
            <person name="Mondo S."/>
            <person name="Nolan M."/>
            <person name="Ohm R."/>
            <person name="Pangilinan J."/>
            <person name="Park H.-J."/>
            <person name="Ramirez L."/>
            <person name="Alfaro M."/>
            <person name="Sun H."/>
            <person name="Tritt A."/>
            <person name="Yoshinaga Y."/>
            <person name="Zwiers L.-H."/>
            <person name="Turgeon B."/>
            <person name="Goodwin S."/>
            <person name="Spatafora J."/>
            <person name="Crous P."/>
            <person name="Grigoriev I."/>
        </authorList>
    </citation>
    <scope>NUCLEOTIDE SEQUENCE</scope>
    <source>
        <strain evidence="3">CBS 116005</strain>
    </source>
</reference>
<dbReference type="GO" id="GO:0007059">
    <property type="term" value="P:chromosome segregation"/>
    <property type="evidence" value="ECO:0007669"/>
    <property type="project" value="InterPro"/>
</dbReference>
<name>A0A6G1LNW8_9PEZI</name>
<dbReference type="AlphaFoldDB" id="A0A6G1LNW8"/>
<evidence type="ECO:0000313" key="4">
    <source>
        <dbReference type="Proteomes" id="UP000799436"/>
    </source>
</evidence>
<dbReference type="InterPro" id="IPR013218">
    <property type="entry name" value="Dsn1/Mis13"/>
</dbReference>
<dbReference type="EMBL" id="ML995808">
    <property type="protein sequence ID" value="KAF2774202.1"/>
    <property type="molecule type" value="Genomic_DNA"/>
</dbReference>
<feature type="coiled-coil region" evidence="1">
    <location>
        <begin position="79"/>
        <end position="106"/>
    </location>
</feature>
<keyword evidence="4" id="KW-1185">Reference proteome</keyword>
<dbReference type="OrthoDB" id="3364649at2759"/>
<dbReference type="Proteomes" id="UP000799436">
    <property type="component" value="Unassembled WGS sequence"/>
</dbReference>
<dbReference type="GO" id="GO:0051301">
    <property type="term" value="P:cell division"/>
    <property type="evidence" value="ECO:0007669"/>
    <property type="project" value="InterPro"/>
</dbReference>
<keyword evidence="1" id="KW-0175">Coiled coil</keyword>
<dbReference type="PANTHER" id="PTHR14778">
    <property type="entry name" value="KINETOCHORE-ASSOCIATED PROTEIN DSN1 HOMOLOG"/>
    <property type="match status" value="1"/>
</dbReference>
<organism evidence="3 4">
    <name type="scientific">Teratosphaeria nubilosa</name>
    <dbReference type="NCBI Taxonomy" id="161662"/>
    <lineage>
        <taxon>Eukaryota</taxon>
        <taxon>Fungi</taxon>
        <taxon>Dikarya</taxon>
        <taxon>Ascomycota</taxon>
        <taxon>Pezizomycotina</taxon>
        <taxon>Dothideomycetes</taxon>
        <taxon>Dothideomycetidae</taxon>
        <taxon>Mycosphaerellales</taxon>
        <taxon>Teratosphaeriaceae</taxon>
        <taxon>Teratosphaeria</taxon>
    </lineage>
</organism>
<evidence type="ECO:0000256" key="1">
    <source>
        <dbReference type="SAM" id="Coils"/>
    </source>
</evidence>
<protein>
    <submittedName>
        <fullName evidence="3">Uncharacterized protein</fullName>
    </submittedName>
</protein>
<gene>
    <name evidence="3" type="ORF">EJ03DRAFT_2230</name>
</gene>
<dbReference type="Pfam" id="PF08202">
    <property type="entry name" value="MIS13"/>
    <property type="match status" value="1"/>
</dbReference>
<evidence type="ECO:0000313" key="3">
    <source>
        <dbReference type="EMBL" id="KAF2774202.1"/>
    </source>
</evidence>
<feature type="region of interest" description="Disordered" evidence="2">
    <location>
        <begin position="109"/>
        <end position="148"/>
    </location>
</feature>
<dbReference type="PANTHER" id="PTHR14778:SF2">
    <property type="entry name" value="KINETOCHORE-ASSOCIATED PROTEIN DSN1 HOMOLOG"/>
    <property type="match status" value="1"/>
</dbReference>
<dbReference type="GO" id="GO:0000444">
    <property type="term" value="C:MIS12/MIND type complex"/>
    <property type="evidence" value="ECO:0007669"/>
    <property type="project" value="InterPro"/>
</dbReference>
<evidence type="ECO:0000256" key="2">
    <source>
        <dbReference type="SAM" id="MobiDB-lite"/>
    </source>
</evidence>
<accession>A0A6G1LNW8</accession>
<sequence length="256" mass="28112">MRCLLGWCGSRALPPKPEAPKDNTPASNLEFQALQAARVIHEELSLALTSNGALSEWFSRDETAEAPKIPLRKKPNPRNITNAAKAEELEKELERLKKERASWDELKKTAISSTSAPSKLTAAASAVGTDDDNGAEASSPIRPDLLDTPQRSIFQTLQIPAATDATQPNKISEQLQDFTSDLEFNIDSFADGVHVMSSTRETAERLADARLGAVAQALEGREQGRRAEAEKKRRAPLDAMESLKTLGRVMNARRRR</sequence>
<proteinExistence type="predicted"/>